<dbReference type="PANTHER" id="PTHR30143">
    <property type="entry name" value="ACID HYDRATASE"/>
    <property type="match status" value="1"/>
</dbReference>
<evidence type="ECO:0000259" key="2">
    <source>
        <dbReference type="Pfam" id="PF01557"/>
    </source>
</evidence>
<dbReference type="EMBL" id="JACCBF010000001">
    <property type="protein sequence ID" value="NYD31632.1"/>
    <property type="molecule type" value="Genomic_DNA"/>
</dbReference>
<dbReference type="AlphaFoldDB" id="A0A852RYI4"/>
<keyword evidence="1 3" id="KW-0456">Lyase</keyword>
<dbReference type="InterPro" id="IPR011234">
    <property type="entry name" value="Fumarylacetoacetase-like_C"/>
</dbReference>
<protein>
    <submittedName>
        <fullName evidence="3">2-oxo-3-hexenedioate decarboxylase</fullName>
        <ecNumber evidence="3">4.1.1.77</ecNumber>
    </submittedName>
</protein>
<keyword evidence="4" id="KW-1185">Reference proteome</keyword>
<name>A0A852RYI4_9ACTN</name>
<gene>
    <name evidence="3" type="ORF">BJ958_003178</name>
</gene>
<feature type="domain" description="Fumarylacetoacetase-like C-terminal" evidence="2">
    <location>
        <begin position="58"/>
        <end position="260"/>
    </location>
</feature>
<dbReference type="InterPro" id="IPR050772">
    <property type="entry name" value="Hydratase-Decarb/MhpD_sf"/>
</dbReference>
<dbReference type="GO" id="GO:0005737">
    <property type="term" value="C:cytoplasm"/>
    <property type="evidence" value="ECO:0007669"/>
    <property type="project" value="TreeGrafter"/>
</dbReference>
<reference evidence="3 4" key="1">
    <citation type="submission" date="2020-07" db="EMBL/GenBank/DDBJ databases">
        <title>Sequencing the genomes of 1000 actinobacteria strains.</title>
        <authorList>
            <person name="Klenk H.-P."/>
        </authorList>
    </citation>
    <scope>NUCLEOTIDE SEQUENCE [LARGE SCALE GENOMIC DNA]</scope>
    <source>
        <strain evidence="3 4">DSM 19082</strain>
    </source>
</reference>
<dbReference type="PANTHER" id="PTHR30143:SF0">
    <property type="entry name" value="2-KETO-4-PENTENOATE HYDRATASE"/>
    <property type="match status" value="1"/>
</dbReference>
<comment type="caution">
    <text evidence="3">The sequence shown here is derived from an EMBL/GenBank/DDBJ whole genome shotgun (WGS) entry which is preliminary data.</text>
</comment>
<dbReference type="Gene3D" id="3.90.850.10">
    <property type="entry name" value="Fumarylacetoacetase-like, C-terminal domain"/>
    <property type="match status" value="1"/>
</dbReference>
<evidence type="ECO:0000256" key="1">
    <source>
        <dbReference type="ARBA" id="ARBA00023239"/>
    </source>
</evidence>
<dbReference type="InterPro" id="IPR036663">
    <property type="entry name" value="Fumarylacetoacetase_C_sf"/>
</dbReference>
<dbReference type="Pfam" id="PF01557">
    <property type="entry name" value="FAA_hydrolase"/>
    <property type="match status" value="1"/>
</dbReference>
<evidence type="ECO:0000313" key="3">
    <source>
        <dbReference type="EMBL" id="NYD31632.1"/>
    </source>
</evidence>
<dbReference type="GO" id="GO:0047437">
    <property type="term" value="F:4-oxalocrotonate decarboxylase activity"/>
    <property type="evidence" value="ECO:0007669"/>
    <property type="project" value="UniProtKB-EC"/>
</dbReference>
<dbReference type="RefSeq" id="WP_179727918.1">
    <property type="nucleotide sequence ID" value="NZ_BAABEF010000001.1"/>
</dbReference>
<dbReference type="Proteomes" id="UP000582231">
    <property type="component" value="Unassembled WGS sequence"/>
</dbReference>
<dbReference type="GO" id="GO:0008684">
    <property type="term" value="F:2-oxopent-4-enoate hydratase activity"/>
    <property type="evidence" value="ECO:0007669"/>
    <property type="project" value="TreeGrafter"/>
</dbReference>
<organism evidence="3 4">
    <name type="scientific">Nocardioides kongjuensis</name>
    <dbReference type="NCBI Taxonomy" id="349522"/>
    <lineage>
        <taxon>Bacteria</taxon>
        <taxon>Bacillati</taxon>
        <taxon>Actinomycetota</taxon>
        <taxon>Actinomycetes</taxon>
        <taxon>Propionibacteriales</taxon>
        <taxon>Nocardioidaceae</taxon>
        <taxon>Nocardioides</taxon>
    </lineage>
</organism>
<dbReference type="SUPFAM" id="SSF56529">
    <property type="entry name" value="FAH"/>
    <property type="match status" value="1"/>
</dbReference>
<dbReference type="EC" id="4.1.1.77" evidence="3"/>
<sequence length="264" mass="27186">MSDIAELADRLDRARTGRAPIVQLTAGTEVDLESAYLVQREGIALRVGRGERVVGVKLGFTSKAKAEQMGVSDVILGVMTAQTQTEDGGEIDRSRFIHPRVEPEIALLLGADLDPAAPADEQLAAVAQVAPALEIIDSRYRDFRFSLADVVADNTSAAGFVVGEWRDLATVLSDLDLADLEVTLEIDGEVAETGSTGDILGDPLRAVAAVARLASQHGVPAPAGSIILAGAATAAAPLPDRAGAQVVATVAGLGSVSCTIGGAR</sequence>
<proteinExistence type="predicted"/>
<evidence type="ECO:0000313" key="4">
    <source>
        <dbReference type="Proteomes" id="UP000582231"/>
    </source>
</evidence>
<accession>A0A852RYI4</accession>